<keyword evidence="2" id="KW-0378">Hydrolase</keyword>
<dbReference type="Proteomes" id="UP001597262">
    <property type="component" value="Unassembled WGS sequence"/>
</dbReference>
<accession>A0ABW3S234</accession>
<dbReference type="InterPro" id="IPR022742">
    <property type="entry name" value="Hydrolase_4"/>
</dbReference>
<gene>
    <name evidence="2" type="ORF">ACFQ3W_19840</name>
</gene>
<evidence type="ECO:0000259" key="1">
    <source>
        <dbReference type="Pfam" id="PF12146"/>
    </source>
</evidence>
<dbReference type="GO" id="GO:0016787">
    <property type="term" value="F:hydrolase activity"/>
    <property type="evidence" value="ECO:0007669"/>
    <property type="project" value="UniProtKB-KW"/>
</dbReference>
<comment type="caution">
    <text evidence="2">The sequence shown here is derived from an EMBL/GenBank/DDBJ whole genome shotgun (WGS) entry which is preliminary data.</text>
</comment>
<name>A0ABW3S234_9BACL</name>
<protein>
    <submittedName>
        <fullName evidence="2">Alpha/beta hydrolase</fullName>
    </submittedName>
</protein>
<dbReference type="Gene3D" id="3.40.50.1820">
    <property type="entry name" value="alpha/beta hydrolase"/>
    <property type="match status" value="1"/>
</dbReference>
<proteinExistence type="predicted"/>
<dbReference type="PANTHER" id="PTHR11614">
    <property type="entry name" value="PHOSPHOLIPASE-RELATED"/>
    <property type="match status" value="1"/>
</dbReference>
<dbReference type="EMBL" id="JBHTLM010000017">
    <property type="protein sequence ID" value="MFD1178533.1"/>
    <property type="molecule type" value="Genomic_DNA"/>
</dbReference>
<dbReference type="Pfam" id="PF12146">
    <property type="entry name" value="Hydrolase_4"/>
    <property type="match status" value="1"/>
</dbReference>
<evidence type="ECO:0000313" key="3">
    <source>
        <dbReference type="Proteomes" id="UP001597262"/>
    </source>
</evidence>
<feature type="domain" description="Serine aminopeptidase S33" evidence="1">
    <location>
        <begin position="30"/>
        <end position="291"/>
    </location>
</feature>
<dbReference type="InterPro" id="IPR051044">
    <property type="entry name" value="MAG_DAG_Lipase"/>
</dbReference>
<organism evidence="2 3">
    <name type="scientific">Paenibacillus puldeungensis</name>
    <dbReference type="NCBI Taxonomy" id="696536"/>
    <lineage>
        <taxon>Bacteria</taxon>
        <taxon>Bacillati</taxon>
        <taxon>Bacillota</taxon>
        <taxon>Bacilli</taxon>
        <taxon>Bacillales</taxon>
        <taxon>Paenibacillaceae</taxon>
        <taxon>Paenibacillus</taxon>
    </lineage>
</organism>
<sequence>MEELTFTFGNGTEHDVFVYRWSNTDAASQLRGALQIAHGMAETARRYKRLAEVLTAHGFVVYANDHRGHGKTAGSQEELGWPGKNGFYGMAEDMATLGGIIRKEHPELPIFLLGHSMGSFLTQKIMYSSHEPYRGFVLSGTNGPRSMLAFGKNLARLQGLLQGESHRSLLMNALSFGSFNKNFQPARTPFDWISRDEQEVDNYINDPYCGFLSSAGFFQGMFSMLQEIHQPERMQQIPKHKPVYIFGGELDPVGLSGVGVRRLIDLYARIGLQDVEVKLYPEGRHEMLNEINRDEVMRDLKDWLERHSKV</sequence>
<reference evidence="3" key="1">
    <citation type="journal article" date="2019" name="Int. J. Syst. Evol. Microbiol.">
        <title>The Global Catalogue of Microorganisms (GCM) 10K type strain sequencing project: providing services to taxonomists for standard genome sequencing and annotation.</title>
        <authorList>
            <consortium name="The Broad Institute Genomics Platform"/>
            <consortium name="The Broad Institute Genome Sequencing Center for Infectious Disease"/>
            <person name="Wu L."/>
            <person name="Ma J."/>
        </authorList>
    </citation>
    <scope>NUCLEOTIDE SEQUENCE [LARGE SCALE GENOMIC DNA]</scope>
    <source>
        <strain evidence="3">CCUG 59189</strain>
    </source>
</reference>
<dbReference type="RefSeq" id="WP_379320969.1">
    <property type="nucleotide sequence ID" value="NZ_JBHTLM010000017.1"/>
</dbReference>
<keyword evidence="3" id="KW-1185">Reference proteome</keyword>
<evidence type="ECO:0000313" key="2">
    <source>
        <dbReference type="EMBL" id="MFD1178533.1"/>
    </source>
</evidence>
<dbReference type="InterPro" id="IPR029058">
    <property type="entry name" value="AB_hydrolase_fold"/>
</dbReference>
<dbReference type="SUPFAM" id="SSF53474">
    <property type="entry name" value="alpha/beta-Hydrolases"/>
    <property type="match status" value="1"/>
</dbReference>